<dbReference type="SMR" id="X2JA25"/>
<dbReference type="VEuPathDB" id="VectorBase:FBgn0267254"/>
<dbReference type="AlphaFoldDB" id="X2JA25"/>
<dbReference type="FlyBase" id="FBgn0267254">
    <property type="gene designation" value="CG45690"/>
</dbReference>
<keyword evidence="3" id="KW-1185">Reference proteome</keyword>
<reference evidence="1 3" key="2">
    <citation type="journal article" date="2002" name="Genome Biol.">
        <title>Finishing a whole-genome shotgun: release 3 of the Drosophila melanogaster euchromatic genome sequence.</title>
        <authorList>
            <person name="Celniker S.E."/>
            <person name="Wheeler D.A."/>
            <person name="Kronmiller B."/>
            <person name="Carlson J.W."/>
            <person name="Halpern A."/>
            <person name="Patel S."/>
            <person name="Adams M."/>
            <person name="Champe M."/>
            <person name="Dugan S.P."/>
            <person name="Frise E."/>
            <person name="Hodgson A."/>
            <person name="George R.A."/>
            <person name="Hoskins R.A."/>
            <person name="Laverty T."/>
            <person name="Muzny D.M."/>
            <person name="Nelson C.R."/>
            <person name="Pacleb J.M."/>
            <person name="Park S."/>
            <person name="Pfeiffer B.D."/>
            <person name="Richards S."/>
            <person name="Sodergren E.J."/>
            <person name="Svirskas R."/>
            <person name="Tabor P.E."/>
            <person name="Wan K."/>
            <person name="Stapleton M."/>
            <person name="Sutton G.G."/>
            <person name="Venter C."/>
            <person name="Weinstock G."/>
            <person name="Scherer S.E."/>
            <person name="Myers E.W."/>
            <person name="Gibbs R.A."/>
            <person name="Rubin G.M."/>
        </authorList>
    </citation>
    <scope>NUCLEOTIDE SEQUENCE [LARGE SCALE GENOMIC DNA]</scope>
    <source>
        <strain evidence="3">Berkeley</strain>
    </source>
</reference>
<reference evidence="1 3" key="1">
    <citation type="journal article" date="2000" name="Science">
        <title>The genome sequence of Drosophila melanogaster.</title>
        <authorList>
            <person name="Adams M.D."/>
            <person name="Celniker S.E."/>
            <person name="Holt R.A."/>
            <person name="Evans C.A."/>
            <person name="Gocayne J.D."/>
            <person name="Amanatides P.G."/>
            <person name="Scherer S.E."/>
            <person name="Li P.W."/>
            <person name="Hoskins R.A."/>
            <person name="Galle R.F."/>
            <person name="George R.A."/>
            <person name="Lewis S.E."/>
            <person name="Richards S."/>
            <person name="Ashburner M."/>
            <person name="Henderson S.N."/>
            <person name="Sutton G.G."/>
            <person name="Wortman J.R."/>
            <person name="Yandell M.D."/>
            <person name="Zhang Q."/>
            <person name="Chen L.X."/>
            <person name="Brandon R.C."/>
            <person name="Rogers Y.H."/>
            <person name="Blazej R.G."/>
            <person name="Champe M."/>
            <person name="Pfeiffer B.D."/>
            <person name="Wan K.H."/>
            <person name="Doyle C."/>
            <person name="Baxter E.G."/>
            <person name="Helt G."/>
            <person name="Nelson C.R."/>
            <person name="Gabor G.L."/>
            <person name="Abril J.F."/>
            <person name="Agbayani A."/>
            <person name="An H.J."/>
            <person name="Andrews-Pfannkoch C."/>
            <person name="Baldwin D."/>
            <person name="Ballew R.M."/>
            <person name="Basu A."/>
            <person name="Baxendale J."/>
            <person name="Bayraktaroglu L."/>
            <person name="Beasley E.M."/>
            <person name="Beeson K.Y."/>
            <person name="Benos P.V."/>
            <person name="Berman B.P."/>
            <person name="Bhandari D."/>
            <person name="Bolshakov S."/>
            <person name="Borkova D."/>
            <person name="Botchan M.R."/>
            <person name="Bouck J."/>
            <person name="Brokstein P."/>
            <person name="Brottier P."/>
            <person name="Burtis K.C."/>
            <person name="Busam D.A."/>
            <person name="Butler H."/>
            <person name="Cadieu E."/>
            <person name="Center A."/>
            <person name="Chandra I."/>
            <person name="Cherry J.M."/>
            <person name="Cawley S."/>
            <person name="Dahlke C."/>
            <person name="Davenport L.B."/>
            <person name="Davies P."/>
            <person name="de Pablos B."/>
            <person name="Delcher A."/>
            <person name="Deng Z."/>
            <person name="Mays A.D."/>
            <person name="Dew I."/>
            <person name="Dietz S.M."/>
            <person name="Dodson K."/>
            <person name="Doup L.E."/>
            <person name="Downes M."/>
            <person name="Dugan-Rocha S."/>
            <person name="Dunkov B.C."/>
            <person name="Dunn P."/>
            <person name="Durbin K.J."/>
            <person name="Evangelista C.C."/>
            <person name="Ferraz C."/>
            <person name="Ferriera S."/>
            <person name="Fleischmann W."/>
            <person name="Fosler C."/>
            <person name="Gabrielian A.E."/>
            <person name="Garg N.S."/>
            <person name="Gelbart W.M."/>
            <person name="Glasser K."/>
            <person name="Glodek A."/>
            <person name="Gong F."/>
            <person name="Gorrell J.H."/>
            <person name="Gu Z."/>
            <person name="Guan P."/>
            <person name="Harris M."/>
            <person name="Harris N.L."/>
            <person name="Harvey D."/>
            <person name="Heiman T.J."/>
            <person name="Hernandez J.R."/>
            <person name="Houck J."/>
            <person name="Hostin D."/>
            <person name="Houston K.A."/>
            <person name="Howland T.J."/>
            <person name="Wei M.H."/>
            <person name="Ibegwam C."/>
            <person name="Jalali M."/>
            <person name="Kalush F."/>
            <person name="Karpen G.H."/>
            <person name="Ke Z."/>
            <person name="Kennison J.A."/>
            <person name="Ketchum K.A."/>
            <person name="Kimmel B.E."/>
            <person name="Kodira C.D."/>
            <person name="Kraft C."/>
            <person name="Kravitz S."/>
            <person name="Kulp D."/>
            <person name="Lai Z."/>
            <person name="Lasko P."/>
            <person name="Lei Y."/>
            <person name="Levitsky A.A."/>
            <person name="Li J."/>
            <person name="Li Z."/>
            <person name="Liang Y."/>
            <person name="Lin X."/>
            <person name="Liu X."/>
            <person name="Mattei B."/>
            <person name="McIntosh T.C."/>
            <person name="McLeod M.P."/>
            <person name="McPherson D."/>
            <person name="Merkulov G."/>
            <person name="Milshina N.V."/>
            <person name="Mobarry C."/>
            <person name="Morris J."/>
            <person name="Moshrefi A."/>
            <person name="Mount S.M."/>
            <person name="Moy M."/>
            <person name="Murphy B."/>
            <person name="Murphy L."/>
            <person name="Muzny D.M."/>
            <person name="Nelson D.L."/>
            <person name="Nelson D.R."/>
            <person name="Nelson K.A."/>
            <person name="Nixon K."/>
            <person name="Nusskern D.R."/>
            <person name="Pacleb J.M."/>
            <person name="Palazzolo M."/>
            <person name="Pittman G.S."/>
            <person name="Pan S."/>
            <person name="Pollard J."/>
            <person name="Puri V."/>
            <person name="Reese M.G."/>
            <person name="Reinert K."/>
            <person name="Remington K."/>
            <person name="Saunders R.D."/>
            <person name="Scheeler F."/>
            <person name="Shen H."/>
            <person name="Shue B.C."/>
            <person name="Siden-Kiamos I."/>
            <person name="Simpson M."/>
            <person name="Skupski M.P."/>
            <person name="Smith T."/>
            <person name="Spier E."/>
            <person name="Spradling A.C."/>
            <person name="Stapleton M."/>
            <person name="Strong R."/>
            <person name="Sun E."/>
            <person name="Svirskas R."/>
            <person name="Tector C."/>
            <person name="Turner R."/>
            <person name="Venter E."/>
            <person name="Wang A.H."/>
            <person name="Wang X."/>
            <person name="Wang Z.Y."/>
            <person name="Wassarman D.A."/>
            <person name="Weinstock G.M."/>
            <person name="Weissenbach J."/>
            <person name="Williams S.M."/>
            <person name="WoodageT"/>
            <person name="Worley K.C."/>
            <person name="Wu D."/>
            <person name="Yang S."/>
            <person name="Yao Q.A."/>
            <person name="Ye J."/>
            <person name="Yeh R.F."/>
            <person name="Zaveri J.S."/>
            <person name="Zhan M."/>
            <person name="Zhang G."/>
            <person name="Zhao Q."/>
            <person name="Zheng L."/>
            <person name="Zheng X.H."/>
            <person name="Zhong F.N."/>
            <person name="Zhong W."/>
            <person name="Zhou X."/>
            <person name="Zhu S."/>
            <person name="Zhu X."/>
            <person name="Smith H.O."/>
            <person name="Gibbs R.A."/>
            <person name="Myers E.W."/>
            <person name="Rubin G.M."/>
            <person name="Venter J.C."/>
        </authorList>
    </citation>
    <scope>NUCLEOTIDE SEQUENCE [LARGE SCALE GENOMIC DNA]</scope>
    <source>
        <strain evidence="3">Berkeley</strain>
    </source>
</reference>
<protein>
    <submittedName>
        <fullName evidence="1">Uncharacterized protein</fullName>
    </submittedName>
</protein>
<sequence>MVKTRRSRSSRRNALSVLANIEEDNELQALLLSIIRILDAMPEAG</sequence>
<evidence type="ECO:0000313" key="3">
    <source>
        <dbReference type="Proteomes" id="UP000000803"/>
    </source>
</evidence>
<reference evidence="1 3" key="9">
    <citation type="journal article" date="2015" name="G3 (Bethesda)">
        <title>Gene Model Annotations for Drosophila melanogaster: Impact of High-Throughput Data.</title>
        <authorList>
            <consortium name="FlyBase Consortium"/>
            <person name="Matthews B.B."/>
            <person name="Dos Santos G."/>
            <person name="Crosby M.A."/>
            <person name="Emmert D.B."/>
            <person name="St Pierre S.E."/>
            <person name="Gramates L.S."/>
            <person name="Zhou P."/>
            <person name="Schroeder A.J."/>
            <person name="Falls K."/>
            <person name="Strelets V."/>
            <person name="Russo S.M."/>
            <person name="Gelbart W.M."/>
            <person name="null"/>
        </authorList>
    </citation>
    <scope>NUCLEOTIDE SEQUENCE [LARGE SCALE GENOMIC DNA]</scope>
    <source>
        <strain evidence="3">Berkeley</strain>
    </source>
</reference>
<dbReference type="GeneID" id="19836101"/>
<reference evidence="1 3" key="10">
    <citation type="journal article" date="2015" name="G3 (Bethesda)">
        <title>Gene Model Annotations for Drosophila melanogaster: The Rule-Benders.</title>
        <authorList>
            <consortium name="FlyBase Consortium"/>
            <person name="Crosby M.A."/>
            <person name="Gramates L.S."/>
            <person name="Dos Santos G."/>
            <person name="Matthews B.B."/>
            <person name="St Pierre S.E."/>
            <person name="Zhou P."/>
            <person name="Schroeder A.J."/>
            <person name="Falls K."/>
            <person name="Emmert D.B."/>
            <person name="Russo S.M."/>
            <person name="Gelbart W.M."/>
            <person name="null"/>
        </authorList>
    </citation>
    <scope>NUCLEOTIDE SEQUENCE [LARGE SCALE GENOMIC DNA]</scope>
    <source>
        <strain evidence="3">Berkeley</strain>
    </source>
</reference>
<reference evidence="1 3" key="4">
    <citation type="journal article" date="2002" name="Genome Biol.">
        <title>The transposable elements of the Drosophila melanogaster euchromatin: a genomics perspective.</title>
        <authorList>
            <person name="Kaminker J.S."/>
            <person name="Bergman C.M."/>
            <person name="Kronmiller B."/>
            <person name="Carlson J."/>
            <person name="Svirskas R."/>
            <person name="Patel S."/>
            <person name="Frise E."/>
            <person name="Wheeler D.A."/>
            <person name="Lewis S.E."/>
            <person name="Rubin G.M."/>
            <person name="Ashburner M."/>
            <person name="Celniker S.E."/>
        </authorList>
    </citation>
    <scope>NUCLEOTIDE SEQUENCE [LARGE SCALE GENOMIC DNA]</scope>
    <source>
        <strain evidence="3">Berkeley</strain>
    </source>
</reference>
<dbReference type="OrthoDB" id="7841510at2759"/>
<reference evidence="1 3" key="3">
    <citation type="journal article" date="2002" name="Genome Biol.">
        <title>Annotation of the Drosophila melanogaster euchromatic genome: a systematic review.</title>
        <authorList>
            <person name="Misra S."/>
            <person name="Crosby M.A."/>
            <person name="Mungall C.J."/>
            <person name="Matthews B.B."/>
            <person name="Campbell K.S."/>
            <person name="Hradecky P."/>
            <person name="Huang Y."/>
            <person name="Kaminker J.S."/>
            <person name="Millburn G.H."/>
            <person name="Prochnik S.E."/>
            <person name="Smith C.D."/>
            <person name="Tupy J.L."/>
            <person name="Whitfied E.J."/>
            <person name="Bayraktaroglu L."/>
            <person name="Berman B.P."/>
            <person name="Bettencourt B.R."/>
            <person name="Celniker S.E."/>
            <person name="de Grey A.D."/>
            <person name="Drysdale R.A."/>
            <person name="Harris N.L."/>
            <person name="Richter J."/>
            <person name="Russo S."/>
            <person name="Schroeder A.J."/>
            <person name="Shu S.Q."/>
            <person name="Stapleton M."/>
            <person name="Yamada C."/>
            <person name="Ashburner M."/>
            <person name="Gelbart W.M."/>
            <person name="Rubin G.M."/>
            <person name="Lewis S.E."/>
        </authorList>
    </citation>
    <scope>GENOME REANNOTATION</scope>
    <source>
        <strain evidence="3">Berkeley</strain>
    </source>
</reference>
<name>X2JA25_DROME</name>
<dbReference type="EMBL" id="AE014134">
    <property type="protein sequence ID" value="AHN54322.1"/>
    <property type="molecule type" value="Genomic_DNA"/>
</dbReference>
<accession>X2JA25</accession>
<dbReference type="BioGRID-ORCS" id="19836101">
    <property type="hits" value="0 hits in 1 CRISPR screen"/>
</dbReference>
<reference evidence="1 3" key="7">
    <citation type="journal article" date="2007" name="Science">
        <title>The Release 5.1 annotation of Drosophila melanogaster heterochromatin.</title>
        <authorList>
            <person name="Smith C.D."/>
            <person name="Shu S."/>
            <person name="Mungall C.J."/>
            <person name="Karpen G.H."/>
        </authorList>
    </citation>
    <scope>NUCLEOTIDE SEQUENCE [LARGE SCALE GENOMIC DNA]</scope>
    <source>
        <strain evidence="3">Berkeley</strain>
    </source>
</reference>
<gene>
    <name evidence="1" type="primary">Dmel\CG45690</name>
    <name evidence="1" type="synonym">FBgn0267254</name>
    <name evidence="1 2" type="ORF">CG45690</name>
    <name evidence="1" type="ORF">Dmel_CG45690</name>
</gene>
<dbReference type="KEGG" id="dme:Dmel_CG45690"/>
<evidence type="ECO:0000313" key="1">
    <source>
        <dbReference type="EMBL" id="AHN54322.1"/>
    </source>
</evidence>
<reference evidence="1 3" key="8">
    <citation type="journal article" date="2007" name="Science">
        <title>Sequence finishing and mapping of Drosophila melanogaster heterochromatin.</title>
        <authorList>
            <person name="Hoskins R.A."/>
            <person name="Carlson J.W."/>
            <person name="Kennedy C."/>
            <person name="Acevedo D."/>
            <person name="Evans-Holm M."/>
            <person name="Frise E."/>
            <person name="Wan K.H."/>
            <person name="Park S."/>
            <person name="Mendez-Lago M."/>
            <person name="Rossi F."/>
            <person name="Villasante A."/>
            <person name="Dimitri P."/>
            <person name="Karpen G.H."/>
            <person name="Celniker S.E."/>
        </authorList>
    </citation>
    <scope>NUCLEOTIDE SEQUENCE [LARGE SCALE GENOMIC DNA]</scope>
    <source>
        <strain evidence="3">Berkeley</strain>
    </source>
</reference>
<proteinExistence type="predicted"/>
<reference evidence="1 3" key="6">
    <citation type="journal article" date="2005" name="PLoS Comput. Biol.">
        <title>Combined evidence annotation of transposable elements in genome sequences.</title>
        <authorList>
            <person name="Quesneville H."/>
            <person name="Bergman C.M."/>
            <person name="Andrieu O."/>
            <person name="Autard D."/>
            <person name="Nouaud D."/>
            <person name="Ashburner M."/>
            <person name="Anxolabehere D."/>
        </authorList>
    </citation>
    <scope>NUCLEOTIDE SEQUENCE [LARGE SCALE GENOMIC DNA]</scope>
    <source>
        <strain evidence="3">Berkeley</strain>
    </source>
</reference>
<dbReference type="HOGENOM" id="CLU_3208150_0_0_1"/>
<dbReference type="RefSeq" id="NP_001285808.1">
    <property type="nucleotide sequence ID" value="NM_001298879.1"/>
</dbReference>
<dbReference type="AGR" id="FB:FBgn0267254"/>
<dbReference type="Proteomes" id="UP000000803">
    <property type="component" value="Chromosome 2L"/>
</dbReference>
<evidence type="ECO:0000313" key="2">
    <source>
        <dbReference type="FlyBase" id="FBgn0267254"/>
    </source>
</evidence>
<organism evidence="1 3">
    <name type="scientific">Drosophila melanogaster</name>
    <name type="common">Fruit fly</name>
    <dbReference type="NCBI Taxonomy" id="7227"/>
    <lineage>
        <taxon>Eukaryota</taxon>
        <taxon>Metazoa</taxon>
        <taxon>Ecdysozoa</taxon>
        <taxon>Arthropoda</taxon>
        <taxon>Hexapoda</taxon>
        <taxon>Insecta</taxon>
        <taxon>Pterygota</taxon>
        <taxon>Neoptera</taxon>
        <taxon>Endopterygota</taxon>
        <taxon>Diptera</taxon>
        <taxon>Brachycera</taxon>
        <taxon>Muscomorpha</taxon>
        <taxon>Ephydroidea</taxon>
        <taxon>Drosophilidae</taxon>
        <taxon>Drosophila</taxon>
        <taxon>Sophophora</taxon>
    </lineage>
</organism>
<reference evidence="1 3" key="5">
    <citation type="journal article" date="2002" name="Genome Biol.">
        <title>Heterochromatic sequences in a Drosophila whole-genome shotgun assembly.</title>
        <authorList>
            <person name="Hoskins R.A."/>
            <person name="Smith C.D."/>
            <person name="Carlson J.W."/>
            <person name="Carvalho A.B."/>
            <person name="Halpern A."/>
            <person name="Kaminker J.S."/>
            <person name="Kennedy C."/>
            <person name="Mungall C.J."/>
            <person name="Sullivan B.A."/>
            <person name="Sutton G.G."/>
            <person name="Yasuhara J.C."/>
            <person name="Wakimoto B.T."/>
            <person name="Myers E.W."/>
            <person name="Celniker S.E."/>
            <person name="Rubin G.M."/>
            <person name="Karpen G.H."/>
        </authorList>
    </citation>
    <scope>NUCLEOTIDE SEQUENCE [LARGE SCALE GENOMIC DNA]</scope>
    <source>
        <strain evidence="3">Berkeley</strain>
    </source>
</reference>
<reference evidence="1 3" key="11">
    <citation type="journal article" date="2015" name="Genome Res.">
        <title>The Release 6 reference sequence of the Drosophila melanogaster genome.</title>
        <authorList>
            <person name="Hoskins R.A."/>
            <person name="Carlson J.W."/>
            <person name="Wan K.H."/>
            <person name="Park S."/>
            <person name="Mendez I."/>
            <person name="Galle S.E."/>
            <person name="Booth B.W."/>
            <person name="Pfeiffer B.D."/>
            <person name="George R.A."/>
            <person name="Svirskas R."/>
            <person name="Krzywinski M."/>
            <person name="Schein J."/>
            <person name="Accardo M.C."/>
            <person name="Damia E."/>
            <person name="Messina G."/>
            <person name="Mendez-Lago M."/>
            <person name="de Pablos B."/>
            <person name="Demakova O.V."/>
            <person name="Andreyeva E.N."/>
            <person name="Boldyreva L.V."/>
            <person name="Marra M."/>
            <person name="Carvalho A.B."/>
            <person name="Dimitri P."/>
            <person name="Villasante A."/>
            <person name="Zhimulev I.F."/>
            <person name="Rubin G.M."/>
            <person name="Karpen G.H."/>
            <person name="Celniker S.E."/>
        </authorList>
    </citation>
    <scope>NUCLEOTIDE SEQUENCE [LARGE SCALE GENOMIC DNA]</scope>
    <source>
        <strain evidence="3">Berkeley</strain>
    </source>
</reference>
<dbReference type="InParanoid" id="X2JA25"/>
<dbReference type="Bgee" id="FBgn0267254">
    <property type="expression patterns" value="Expressed in testis and 2 other cell types or tissues"/>
</dbReference>